<keyword evidence="3" id="KW-0540">Nuclease</keyword>
<dbReference type="GO" id="GO:0009307">
    <property type="term" value="P:DNA restriction-modification system"/>
    <property type="evidence" value="ECO:0007669"/>
    <property type="project" value="UniProtKB-KW"/>
</dbReference>
<proteinExistence type="predicted"/>
<dbReference type="GO" id="GO:0004519">
    <property type="term" value="F:endonuclease activity"/>
    <property type="evidence" value="ECO:0007669"/>
    <property type="project" value="UniProtKB-KW"/>
</dbReference>
<organism evidence="3 4">
    <name type="scientific">Desulfatitalea alkaliphila</name>
    <dbReference type="NCBI Taxonomy" id="2929485"/>
    <lineage>
        <taxon>Bacteria</taxon>
        <taxon>Pseudomonadati</taxon>
        <taxon>Thermodesulfobacteriota</taxon>
        <taxon>Desulfobacteria</taxon>
        <taxon>Desulfobacterales</taxon>
        <taxon>Desulfosarcinaceae</taxon>
        <taxon>Desulfatitalea</taxon>
    </lineage>
</organism>
<sequence length="490" mass="55659">MSHILRTAPSCAVVPPEEIKGRIDASYYDERYNDLDKELSRFRSNQKVLLGDLLDSPRRILYQKTTTFEQPNIPDEAIPFISGVDLDGDTMSINWSRVKYVESWMADRYPKGKLFSGALLIKVKGPNQHTVYVSENNRLALVSGTVFFSKTKGCDPYYLTSYLSSKSGVKWRSRLRTNTTVEFIGNEELRNVPVLLPDEKVQRFIGKQLKLAEECRRRADALLKEANQMFDQKLLTSSFAASNEKSNFIDLNRLQERIAAEFYLPKYYQINSHFTQIGLRTIDFGSACESIFRSSTPKRSDAGNIPCLLTTDIKPYKISHTQAAIKIEPNIYRNHVGKLQAKDIVYSSICSPHGDAAIVLPHWGKMSAGGDVTVIRANDDFHPGYLCLFLNSIFGRMQSERYSRGSVQRRVYPDDIESFSLPHLSKDEQNQIGRRVIQFQILCEKSFEISSQAKEATDKLVKGHLDTDAILSGKLKAPTWENIEKELEGI</sequence>
<evidence type="ECO:0000256" key="2">
    <source>
        <dbReference type="ARBA" id="ARBA00023125"/>
    </source>
</evidence>
<evidence type="ECO:0000313" key="3">
    <source>
        <dbReference type="EMBL" id="MCJ8501456.1"/>
    </source>
</evidence>
<keyword evidence="2" id="KW-0238">DNA-binding</keyword>
<dbReference type="CDD" id="cd16961">
    <property type="entry name" value="RMtype1_S_TRD-CR_like"/>
    <property type="match status" value="2"/>
</dbReference>
<accession>A0AA41R4D3</accession>
<dbReference type="InterPro" id="IPR044946">
    <property type="entry name" value="Restrct_endonuc_typeI_TRD_sf"/>
</dbReference>
<keyword evidence="3" id="KW-0255">Endonuclease</keyword>
<reference evidence="3" key="1">
    <citation type="submission" date="2022-04" db="EMBL/GenBank/DDBJ databases">
        <title>Desulfatitalea alkaliphila sp. nov., a novel anaerobic sulfate-reducing bacterium isolated from terrestrial mud volcano, Taman Peninsula, Russia.</title>
        <authorList>
            <person name="Khomyakova M.A."/>
            <person name="Merkel A.Y."/>
            <person name="Slobodkin A.I."/>
        </authorList>
    </citation>
    <scope>NUCLEOTIDE SEQUENCE</scope>
    <source>
        <strain evidence="3">M08but</strain>
    </source>
</reference>
<dbReference type="InterPro" id="IPR052021">
    <property type="entry name" value="Type-I_RS_S_subunit"/>
</dbReference>
<gene>
    <name evidence="3" type="ORF">MRX98_12795</name>
</gene>
<dbReference type="Proteomes" id="UP001165427">
    <property type="component" value="Unassembled WGS sequence"/>
</dbReference>
<keyword evidence="1" id="KW-0680">Restriction system</keyword>
<dbReference type="RefSeq" id="WP_246909145.1">
    <property type="nucleotide sequence ID" value="NZ_JALJRB010000013.1"/>
</dbReference>
<protein>
    <submittedName>
        <fullName evidence="3">Restriction endonuclease subunit S</fullName>
    </submittedName>
</protein>
<evidence type="ECO:0000256" key="1">
    <source>
        <dbReference type="ARBA" id="ARBA00022747"/>
    </source>
</evidence>
<evidence type="ECO:0000313" key="4">
    <source>
        <dbReference type="Proteomes" id="UP001165427"/>
    </source>
</evidence>
<dbReference type="PANTHER" id="PTHR30408">
    <property type="entry name" value="TYPE-1 RESTRICTION ENZYME ECOKI SPECIFICITY PROTEIN"/>
    <property type="match status" value="1"/>
</dbReference>
<comment type="caution">
    <text evidence="3">The sequence shown here is derived from an EMBL/GenBank/DDBJ whole genome shotgun (WGS) entry which is preliminary data.</text>
</comment>
<dbReference type="EMBL" id="JALJRB010000013">
    <property type="protein sequence ID" value="MCJ8501456.1"/>
    <property type="molecule type" value="Genomic_DNA"/>
</dbReference>
<name>A0AA41R4D3_9BACT</name>
<dbReference type="AlphaFoldDB" id="A0AA41R4D3"/>
<dbReference type="SUPFAM" id="SSF116734">
    <property type="entry name" value="DNA methylase specificity domain"/>
    <property type="match status" value="2"/>
</dbReference>
<dbReference type="GO" id="GO:0003677">
    <property type="term" value="F:DNA binding"/>
    <property type="evidence" value="ECO:0007669"/>
    <property type="project" value="UniProtKB-KW"/>
</dbReference>
<dbReference type="PANTHER" id="PTHR30408:SF12">
    <property type="entry name" value="TYPE I RESTRICTION ENZYME MJAVIII SPECIFICITY SUBUNIT"/>
    <property type="match status" value="1"/>
</dbReference>
<keyword evidence="4" id="KW-1185">Reference proteome</keyword>
<dbReference type="Gene3D" id="3.90.220.20">
    <property type="entry name" value="DNA methylase specificity domains"/>
    <property type="match status" value="2"/>
</dbReference>
<keyword evidence="3" id="KW-0378">Hydrolase</keyword>